<accession>A0ABS3FXD6</accession>
<feature type="region of interest" description="Disordered" evidence="1">
    <location>
        <begin position="228"/>
        <end position="254"/>
    </location>
</feature>
<keyword evidence="3" id="KW-0255">Endonuclease</keyword>
<dbReference type="CDD" id="cd06260">
    <property type="entry name" value="DUF820-like"/>
    <property type="match status" value="1"/>
</dbReference>
<dbReference type="Gene3D" id="3.90.1570.10">
    <property type="entry name" value="tt1808, chain A"/>
    <property type="match status" value="1"/>
</dbReference>
<sequence>MTKAELTPELQTPIWVEDEWDPPMPPTDLIFDDEEPLESNRHRIAMNVLIAAVHEAFAGRKDYFTGGNMFVYFNSEQARNRDFKGPDFFVTLDVDGTKERQGWVVWDEDGRYPNVIVELMSPSTARKDLGPKKDVYERTFRLPEYFVYDPFAPDSLRGWRLTGQAYEELTKDDRGWLWCDSLGLWLGTWEGTLQQENATWLRFFDGDGNVILLPEELAKIERQRAKIERQRAEDERRRAEDERRRAEDERQRAEEAFSELEALKERLRERGIDLESL</sequence>
<evidence type="ECO:0000259" key="2">
    <source>
        <dbReference type="Pfam" id="PF05685"/>
    </source>
</evidence>
<dbReference type="GO" id="GO:0004519">
    <property type="term" value="F:endonuclease activity"/>
    <property type="evidence" value="ECO:0007669"/>
    <property type="project" value="UniProtKB-KW"/>
</dbReference>
<dbReference type="Pfam" id="PF05685">
    <property type="entry name" value="Uma2"/>
    <property type="match status" value="1"/>
</dbReference>
<dbReference type="EMBL" id="JAFLQW010000584">
    <property type="protein sequence ID" value="MBO0351771.1"/>
    <property type="molecule type" value="Genomic_DNA"/>
</dbReference>
<dbReference type="InterPro" id="IPR008538">
    <property type="entry name" value="Uma2"/>
</dbReference>
<protein>
    <submittedName>
        <fullName evidence="3">Uma2 family endonuclease</fullName>
    </submittedName>
</protein>
<name>A0ABS3FXD6_9CYAN</name>
<evidence type="ECO:0000313" key="3">
    <source>
        <dbReference type="EMBL" id="MBO0351771.1"/>
    </source>
</evidence>
<dbReference type="PANTHER" id="PTHR33352:SF3">
    <property type="entry name" value="SLR1612 PROTEIN"/>
    <property type="match status" value="1"/>
</dbReference>
<dbReference type="SUPFAM" id="SSF52980">
    <property type="entry name" value="Restriction endonuclease-like"/>
    <property type="match status" value="1"/>
</dbReference>
<dbReference type="InterPro" id="IPR012296">
    <property type="entry name" value="Nuclease_put_TT1808"/>
</dbReference>
<comment type="caution">
    <text evidence="3">The sequence shown here is derived from an EMBL/GenBank/DDBJ whole genome shotgun (WGS) entry which is preliminary data.</text>
</comment>
<proteinExistence type="predicted"/>
<evidence type="ECO:0000256" key="1">
    <source>
        <dbReference type="SAM" id="MobiDB-lite"/>
    </source>
</evidence>
<keyword evidence="4" id="KW-1185">Reference proteome</keyword>
<dbReference type="PANTHER" id="PTHR33352">
    <property type="entry name" value="SLR1095 PROTEIN"/>
    <property type="match status" value="1"/>
</dbReference>
<keyword evidence="3" id="KW-0540">Nuclease</keyword>
<dbReference type="InterPro" id="IPR011335">
    <property type="entry name" value="Restrct_endonuc-II-like"/>
</dbReference>
<keyword evidence="3" id="KW-0378">Hydrolase</keyword>
<dbReference type="RefSeq" id="WP_207090202.1">
    <property type="nucleotide sequence ID" value="NZ_JAFLQW010000584.1"/>
</dbReference>
<gene>
    <name evidence="3" type="ORF">J0895_22350</name>
</gene>
<reference evidence="3 4" key="1">
    <citation type="submission" date="2021-03" db="EMBL/GenBank/DDBJ databases">
        <title>Metabolic Capacity of the Antarctic Cyanobacterium Phormidium pseudopriestleyi that Sustains Oxygenic Photosynthesis in the Presence of Hydrogen Sulfide.</title>
        <authorList>
            <person name="Lumian J.E."/>
            <person name="Jungblut A.D."/>
            <person name="Dillon M.L."/>
            <person name="Hawes I."/>
            <person name="Doran P.T."/>
            <person name="Mackey T.J."/>
            <person name="Dick G.J."/>
            <person name="Grettenberger C.L."/>
            <person name="Sumner D.Y."/>
        </authorList>
    </citation>
    <scope>NUCLEOTIDE SEQUENCE [LARGE SCALE GENOMIC DNA]</scope>
    <source>
        <strain evidence="3 4">FRX01</strain>
    </source>
</reference>
<feature type="domain" description="Putative restriction endonuclease" evidence="2">
    <location>
        <begin position="38"/>
        <end position="178"/>
    </location>
</feature>
<organism evidence="3 4">
    <name type="scientific">Phormidium pseudopriestleyi FRX01</name>
    <dbReference type="NCBI Taxonomy" id="1759528"/>
    <lineage>
        <taxon>Bacteria</taxon>
        <taxon>Bacillati</taxon>
        <taxon>Cyanobacteriota</taxon>
        <taxon>Cyanophyceae</taxon>
        <taxon>Oscillatoriophycideae</taxon>
        <taxon>Oscillatoriales</taxon>
        <taxon>Oscillatoriaceae</taxon>
        <taxon>Phormidium</taxon>
    </lineage>
</organism>
<evidence type="ECO:0000313" key="4">
    <source>
        <dbReference type="Proteomes" id="UP000664844"/>
    </source>
</evidence>
<dbReference type="Proteomes" id="UP000664844">
    <property type="component" value="Unassembled WGS sequence"/>
</dbReference>